<evidence type="ECO:0000313" key="1">
    <source>
        <dbReference type="EMBL" id="KKL47274.1"/>
    </source>
</evidence>
<dbReference type="SUPFAM" id="SSF141371">
    <property type="entry name" value="PilZ domain-like"/>
    <property type="match status" value="1"/>
</dbReference>
<evidence type="ECO:0008006" key="2">
    <source>
        <dbReference type="Google" id="ProtNLM"/>
    </source>
</evidence>
<accession>A0A0F9CE17</accession>
<comment type="caution">
    <text evidence="1">The sequence shown here is derived from an EMBL/GenBank/DDBJ whole genome shotgun (WGS) entry which is preliminary data.</text>
</comment>
<reference evidence="1" key="1">
    <citation type="journal article" date="2015" name="Nature">
        <title>Complex archaea that bridge the gap between prokaryotes and eukaryotes.</title>
        <authorList>
            <person name="Spang A."/>
            <person name="Saw J.H."/>
            <person name="Jorgensen S.L."/>
            <person name="Zaremba-Niedzwiedzka K."/>
            <person name="Martijn J."/>
            <person name="Lind A.E."/>
            <person name="van Eijk R."/>
            <person name="Schleper C."/>
            <person name="Guy L."/>
            <person name="Ettema T.J."/>
        </authorList>
    </citation>
    <scope>NUCLEOTIDE SEQUENCE</scope>
</reference>
<dbReference type="AlphaFoldDB" id="A0A0F9CE17"/>
<sequence>PSRRNHDEGGNMSIEEKRKCVRLSIQKVVDFAVWDRAYRGLIENYCDIGVFIKIKGRFSKGQHISMPIEFTGEKRTGKIARVTPRGIGVEFNHPGYERGGQND</sequence>
<gene>
    <name evidence="1" type="ORF">LCGC14_2337160</name>
</gene>
<proteinExistence type="predicted"/>
<dbReference type="EMBL" id="LAZR01033725">
    <property type="protein sequence ID" value="KKL47274.1"/>
    <property type="molecule type" value="Genomic_DNA"/>
</dbReference>
<protein>
    <recommendedName>
        <fullName evidence="2">PilZ domain-containing protein</fullName>
    </recommendedName>
</protein>
<feature type="non-terminal residue" evidence="1">
    <location>
        <position position="1"/>
    </location>
</feature>
<name>A0A0F9CE17_9ZZZZ</name>
<organism evidence="1">
    <name type="scientific">marine sediment metagenome</name>
    <dbReference type="NCBI Taxonomy" id="412755"/>
    <lineage>
        <taxon>unclassified sequences</taxon>
        <taxon>metagenomes</taxon>
        <taxon>ecological metagenomes</taxon>
    </lineage>
</organism>